<dbReference type="FunFam" id="1.25.10.10:FF:000028">
    <property type="entry name" value="Transportin-1 isoform 1"/>
    <property type="match status" value="1"/>
</dbReference>
<dbReference type="PANTHER" id="PTHR10527">
    <property type="entry name" value="IMPORTIN BETA"/>
    <property type="match status" value="1"/>
</dbReference>
<evidence type="ECO:0000256" key="2">
    <source>
        <dbReference type="ARBA" id="ARBA00004496"/>
    </source>
</evidence>
<evidence type="ECO:0000256" key="9">
    <source>
        <dbReference type="ARBA" id="ARBA00067327"/>
    </source>
</evidence>
<dbReference type="Proteomes" id="UP000728185">
    <property type="component" value="Unassembled WGS sequence"/>
</dbReference>
<evidence type="ECO:0000256" key="1">
    <source>
        <dbReference type="ARBA" id="ARBA00004123"/>
    </source>
</evidence>
<dbReference type="Pfam" id="PF25574">
    <property type="entry name" value="TPR_IMB1"/>
    <property type="match status" value="1"/>
</dbReference>
<keyword evidence="7" id="KW-0539">Nucleus</keyword>
<reference evidence="13" key="1">
    <citation type="submission" date="2019-05" db="EMBL/GenBank/DDBJ databases">
        <title>Annotation for the trematode Fasciolopsis buski.</title>
        <authorList>
            <person name="Choi Y.-J."/>
        </authorList>
    </citation>
    <scope>NUCLEOTIDE SEQUENCE</scope>
    <source>
        <strain evidence="13">HT</strain>
        <tissue evidence="13">Whole worm</tissue>
    </source>
</reference>
<evidence type="ECO:0000256" key="10">
    <source>
        <dbReference type="ARBA" id="ARBA00076938"/>
    </source>
</evidence>
<dbReference type="GO" id="GO:0006606">
    <property type="term" value="P:protein import into nucleus"/>
    <property type="evidence" value="ECO:0007669"/>
    <property type="project" value="InterPro"/>
</dbReference>
<evidence type="ECO:0000256" key="8">
    <source>
        <dbReference type="ARBA" id="ARBA00038423"/>
    </source>
</evidence>
<keyword evidence="14" id="KW-1185">Reference proteome</keyword>
<dbReference type="InterPro" id="IPR016024">
    <property type="entry name" value="ARM-type_fold"/>
</dbReference>
<dbReference type="OrthoDB" id="951172at2759"/>
<evidence type="ECO:0000256" key="5">
    <source>
        <dbReference type="ARBA" id="ARBA00022737"/>
    </source>
</evidence>
<gene>
    <name evidence="13" type="ORF">FBUS_09346</name>
</gene>
<evidence type="ECO:0000256" key="11">
    <source>
        <dbReference type="ARBA" id="ARBA00080641"/>
    </source>
</evidence>
<dbReference type="GO" id="GO:0031981">
    <property type="term" value="C:nuclear lumen"/>
    <property type="evidence" value="ECO:0007669"/>
    <property type="project" value="UniProtKB-ARBA"/>
</dbReference>
<comment type="similarity">
    <text evidence="8">Belongs to the importin beta family. Importin beta-2 subfamily.</text>
</comment>
<feature type="domain" description="Importin subunit beta-1/Transportin-1-like TPR repeats" evidence="12">
    <location>
        <begin position="491"/>
        <end position="591"/>
    </location>
</feature>
<dbReference type="InterPro" id="IPR040122">
    <property type="entry name" value="Importin_beta"/>
</dbReference>
<protein>
    <recommendedName>
        <fullName evidence="9">Transportin-1</fullName>
    </recommendedName>
    <alternativeName>
        <fullName evidence="10">Importin beta-2</fullName>
    </alternativeName>
    <alternativeName>
        <fullName evidence="11">Karyopherin beta-2</fullName>
    </alternativeName>
</protein>
<evidence type="ECO:0000256" key="3">
    <source>
        <dbReference type="ARBA" id="ARBA00022448"/>
    </source>
</evidence>
<dbReference type="AlphaFoldDB" id="A0A8E0S745"/>
<organism evidence="13 14">
    <name type="scientific">Fasciolopsis buskii</name>
    <dbReference type="NCBI Taxonomy" id="27845"/>
    <lineage>
        <taxon>Eukaryota</taxon>
        <taxon>Metazoa</taxon>
        <taxon>Spiralia</taxon>
        <taxon>Lophotrochozoa</taxon>
        <taxon>Platyhelminthes</taxon>
        <taxon>Trematoda</taxon>
        <taxon>Digenea</taxon>
        <taxon>Plagiorchiida</taxon>
        <taxon>Echinostomata</taxon>
        <taxon>Echinostomatoidea</taxon>
        <taxon>Fasciolidae</taxon>
        <taxon>Fasciolopsis</taxon>
    </lineage>
</organism>
<keyword evidence="4" id="KW-0963">Cytoplasm</keyword>
<evidence type="ECO:0000313" key="13">
    <source>
        <dbReference type="EMBL" id="KAA0197888.1"/>
    </source>
</evidence>
<proteinExistence type="inferred from homology"/>
<dbReference type="InterPro" id="IPR011989">
    <property type="entry name" value="ARM-like"/>
</dbReference>
<dbReference type="Gene3D" id="1.25.10.10">
    <property type="entry name" value="Leucine-rich Repeat Variant"/>
    <property type="match status" value="1"/>
</dbReference>
<evidence type="ECO:0000256" key="7">
    <source>
        <dbReference type="ARBA" id="ARBA00023242"/>
    </source>
</evidence>
<dbReference type="GO" id="GO:0005737">
    <property type="term" value="C:cytoplasm"/>
    <property type="evidence" value="ECO:0007669"/>
    <property type="project" value="UniProtKB-SubCell"/>
</dbReference>
<dbReference type="SUPFAM" id="SSF48371">
    <property type="entry name" value="ARM repeat"/>
    <property type="match status" value="1"/>
</dbReference>
<keyword evidence="5" id="KW-0677">Repeat</keyword>
<evidence type="ECO:0000313" key="14">
    <source>
        <dbReference type="Proteomes" id="UP000728185"/>
    </source>
</evidence>
<name>A0A8E0S745_9TREM</name>
<dbReference type="InterPro" id="IPR058584">
    <property type="entry name" value="IMB1_TNPO1-like_TPR"/>
</dbReference>
<comment type="subcellular location">
    <subcellularLocation>
        <location evidence="2">Cytoplasm</location>
    </subcellularLocation>
    <subcellularLocation>
        <location evidence="1">Nucleus</location>
    </subcellularLocation>
</comment>
<comment type="caution">
    <text evidence="13">The sequence shown here is derived from an EMBL/GenBank/DDBJ whole genome shotgun (WGS) entry which is preliminary data.</text>
</comment>
<keyword evidence="3" id="KW-0813">Transport</keyword>
<evidence type="ECO:0000256" key="4">
    <source>
        <dbReference type="ARBA" id="ARBA00022490"/>
    </source>
</evidence>
<dbReference type="Pfam" id="PF13513">
    <property type="entry name" value="HEAT_EZ"/>
    <property type="match status" value="1"/>
</dbReference>
<accession>A0A8E0S745</accession>
<evidence type="ECO:0000256" key="6">
    <source>
        <dbReference type="ARBA" id="ARBA00022927"/>
    </source>
</evidence>
<sequence length="679" mass="77154">MLKLKFNLSFEQRFRSYALACTNHFINSRNQILLTFVDDFLRCLFSLAEDIDATVRKHVCSAFVQLLEAHLDRLLPHLPNIIEFMLLRTQDADENISREACEFWLSLSEQPICHQALCPYIERLIPVLVRGMKYSESDMILLRGDLLEDAHIPDRESDIRPRFHKTKNKLMSPEDDEDDEDDDYVSNWTLRKCSAAALDVLASVFHTEFLPILLPIMRDLLFSSQWDLKESGILVLGAVAEGCMKGMLPYLPELCPFLIGCLSDERPLIRSITCWTLSRYSHWIVGQPHVDYFEPLIMELLKRILDSNKRVQEAACSAFATLEEEACTDLVPHLGVILQTLVCALNQYQHKNLFILYDAIGTLADSVGHHLNQPGYVELLMPPLFDKWNALRDDEKDLFPLLECLSSMATALGTGFLPYCTPVFNRCVNLIDRTIHLSKLHAQQPDVYDPPDKDFMVISLDLLSGLLEGLGMQMESLVAGSPLVKLLYEAAQDSQSDVRQSSFALLGDLTKACFIHIRPQIGQFMSVLVNNLGSEHISVSNNAIWAIGEICIQLGEEMQPYASMFVRPLIEIINRQNTPKTLHENTAITIGRLGFVCPTEVAPHLSLFIRHWCLFLRNIRDNDEKDSAFRGICNLITLNPAGVLNDFLFFCDAVASWNSPKDDLKERFHAVGCRFDQFV</sequence>
<keyword evidence="6" id="KW-0653">Protein transport</keyword>
<dbReference type="EMBL" id="LUCM01002096">
    <property type="protein sequence ID" value="KAA0197888.1"/>
    <property type="molecule type" value="Genomic_DNA"/>
</dbReference>
<evidence type="ECO:0000259" key="12">
    <source>
        <dbReference type="Pfam" id="PF25574"/>
    </source>
</evidence>